<organism evidence="4 5">
    <name type="scientific">Exophiala bonariae</name>
    <dbReference type="NCBI Taxonomy" id="1690606"/>
    <lineage>
        <taxon>Eukaryota</taxon>
        <taxon>Fungi</taxon>
        <taxon>Dikarya</taxon>
        <taxon>Ascomycota</taxon>
        <taxon>Pezizomycotina</taxon>
        <taxon>Eurotiomycetes</taxon>
        <taxon>Chaetothyriomycetidae</taxon>
        <taxon>Chaetothyriales</taxon>
        <taxon>Herpotrichiellaceae</taxon>
        <taxon>Exophiala</taxon>
    </lineage>
</organism>
<evidence type="ECO:0000259" key="3">
    <source>
        <dbReference type="SMART" id="SM00829"/>
    </source>
</evidence>
<dbReference type="GeneID" id="89969579"/>
<dbReference type="Proteomes" id="UP001358417">
    <property type="component" value="Unassembled WGS sequence"/>
</dbReference>
<proteinExistence type="inferred from homology"/>
<dbReference type="InterPro" id="IPR036291">
    <property type="entry name" value="NAD(P)-bd_dom_sf"/>
</dbReference>
<dbReference type="InterPro" id="IPR011032">
    <property type="entry name" value="GroES-like_sf"/>
</dbReference>
<reference evidence="4 5" key="1">
    <citation type="submission" date="2023-08" db="EMBL/GenBank/DDBJ databases">
        <title>Black Yeasts Isolated from many extreme environments.</title>
        <authorList>
            <person name="Coleine C."/>
            <person name="Stajich J.E."/>
            <person name="Selbmann L."/>
        </authorList>
    </citation>
    <scope>NUCLEOTIDE SEQUENCE [LARGE SCALE GENOMIC DNA]</scope>
    <source>
        <strain evidence="4 5">CCFEE 5792</strain>
    </source>
</reference>
<evidence type="ECO:0000256" key="2">
    <source>
        <dbReference type="ARBA" id="ARBA00023002"/>
    </source>
</evidence>
<keyword evidence="5" id="KW-1185">Reference proteome</keyword>
<comment type="similarity">
    <text evidence="1">Belongs to the zinc-containing alcohol dehydrogenase family.</text>
</comment>
<dbReference type="SUPFAM" id="SSF50129">
    <property type="entry name" value="GroES-like"/>
    <property type="match status" value="1"/>
</dbReference>
<dbReference type="CDD" id="cd08249">
    <property type="entry name" value="enoyl_reductase_like"/>
    <property type="match status" value="1"/>
</dbReference>
<gene>
    <name evidence="4" type="ORF">LTR84_001359</name>
</gene>
<sequence>MAFQRAIILASRGGPLTLTAKHPVTEPQERQLQIKVTVTALNGHDQKIRDLGIFIDRIGLPAVLGNDVVGRVVKQGSRITRFKEGDRILSQADFSRGTPQNGLQDYAVFDEDFAIKIPENTSDDDAATLPTNVIASLVALFHDLPIPAPWTPQAKTFDYKGSSLLVVGGGSIAGRYAVQLARLAGIGRIIVIGGAQEELKQYGATHVLDRHLDRDRLLSQVRAVVQDELIYAFDAVNFPDGQILALDALSTSKKGYLARLIPMPIDQSKVKNKNAVFELKNTLGISSEHPGLCIEFWKRLEGYLEQRIIIPVQGYRILNGLSVDTISETLDSFRDSQILKHVHFHH</sequence>
<name>A0AAV9NFX5_9EURO</name>
<dbReference type="GO" id="GO:0016651">
    <property type="term" value="F:oxidoreductase activity, acting on NAD(P)H"/>
    <property type="evidence" value="ECO:0007669"/>
    <property type="project" value="InterPro"/>
</dbReference>
<comment type="caution">
    <text evidence="4">The sequence shown here is derived from an EMBL/GenBank/DDBJ whole genome shotgun (WGS) entry which is preliminary data.</text>
</comment>
<evidence type="ECO:0000313" key="4">
    <source>
        <dbReference type="EMBL" id="KAK5054468.1"/>
    </source>
</evidence>
<evidence type="ECO:0000313" key="5">
    <source>
        <dbReference type="Proteomes" id="UP001358417"/>
    </source>
</evidence>
<feature type="domain" description="Enoyl reductase (ER)" evidence="3">
    <location>
        <begin position="13"/>
        <end position="342"/>
    </location>
</feature>
<dbReference type="Gene3D" id="3.40.50.720">
    <property type="entry name" value="NAD(P)-binding Rossmann-like Domain"/>
    <property type="match status" value="1"/>
</dbReference>
<protein>
    <recommendedName>
        <fullName evidence="3">Enoyl reductase (ER) domain-containing protein</fullName>
    </recommendedName>
</protein>
<dbReference type="PANTHER" id="PTHR45348:SF2">
    <property type="entry name" value="ZINC-TYPE ALCOHOL DEHYDROGENASE-LIKE PROTEIN C2E1P3.01"/>
    <property type="match status" value="1"/>
</dbReference>
<dbReference type="InterPro" id="IPR013154">
    <property type="entry name" value="ADH-like_N"/>
</dbReference>
<dbReference type="SMART" id="SM00829">
    <property type="entry name" value="PKS_ER"/>
    <property type="match status" value="1"/>
</dbReference>
<keyword evidence="2" id="KW-0560">Oxidoreductase</keyword>
<dbReference type="Pfam" id="PF08240">
    <property type="entry name" value="ADH_N"/>
    <property type="match status" value="1"/>
</dbReference>
<dbReference type="InterPro" id="IPR020843">
    <property type="entry name" value="ER"/>
</dbReference>
<dbReference type="InterPro" id="IPR047122">
    <property type="entry name" value="Trans-enoyl_RdTase-like"/>
</dbReference>
<dbReference type="SUPFAM" id="SSF51735">
    <property type="entry name" value="NAD(P)-binding Rossmann-fold domains"/>
    <property type="match status" value="1"/>
</dbReference>
<dbReference type="PANTHER" id="PTHR45348">
    <property type="entry name" value="HYPOTHETICAL OXIDOREDUCTASE (EUROFUNG)"/>
    <property type="match status" value="1"/>
</dbReference>
<dbReference type="EMBL" id="JAVRRD010000010">
    <property type="protein sequence ID" value="KAK5054468.1"/>
    <property type="molecule type" value="Genomic_DNA"/>
</dbReference>
<dbReference type="RefSeq" id="XP_064707241.1">
    <property type="nucleotide sequence ID" value="XM_064844983.1"/>
</dbReference>
<accession>A0AAV9NFX5</accession>
<dbReference type="AlphaFoldDB" id="A0AAV9NFX5"/>
<dbReference type="Gene3D" id="3.90.180.10">
    <property type="entry name" value="Medium-chain alcohol dehydrogenases, catalytic domain"/>
    <property type="match status" value="1"/>
</dbReference>
<evidence type="ECO:0000256" key="1">
    <source>
        <dbReference type="ARBA" id="ARBA00008072"/>
    </source>
</evidence>